<sequence>MSDTSTTKTDLRVIIVGGSVAGLTLAHCLAKANISHVVLEKRAEISPQEGAFLGIWPNGGRIFDQLGVYADLEKCTVPIHTMRVRFPDGFSFSSELPRRVQERFGYPIVSLDRQKVLEILHDRYPAKCNIHINKKVTEIRQTEREAEVVTDDGAVYKGDLVVGADGIHSAVRAEMWRQAKGLVGRRDGQDVNDELAAFVVEYACVFGISTPIAGLESGEHVNSYSDGLCVITFHGKDGRIFWFILIKLHKRFVYPNTPRFSASDAAKVCAEYASVPVWGEICVRDLWRNKTSASMTALEEGLLETWNFKRVVLLGDSIHKMTPNIGQGANTAAEDAAVLASLLQRLSTSGSSTTSGAIDAVLREYVSLRYKRVKSTYQRAYFGARLHTRDDVLKCFVGRYIFPRFSQQVLERTSQAIAGAPLVDFLPTPKRSGAGWSDYAGSPEVGAPTLPWLVLSLPVLASVLCYLIFA</sequence>
<evidence type="ECO:0000256" key="3">
    <source>
        <dbReference type="ARBA" id="ARBA00022827"/>
    </source>
</evidence>
<comment type="caution">
    <text evidence="6">The sequence shown here is derived from an EMBL/GenBank/DDBJ whole genome shotgun (WGS) entry which is preliminary data.</text>
</comment>
<comment type="similarity">
    <text evidence="1">Belongs to the paxM FAD-dependent monooxygenase family.</text>
</comment>
<protein>
    <recommendedName>
        <fullName evidence="5">FAD-binding domain-containing protein</fullName>
    </recommendedName>
</protein>
<feature type="domain" description="FAD-binding" evidence="5">
    <location>
        <begin position="11"/>
        <end position="175"/>
    </location>
</feature>
<dbReference type="Gene3D" id="3.50.50.60">
    <property type="entry name" value="FAD/NAD(P)-binding domain"/>
    <property type="match status" value="1"/>
</dbReference>
<evidence type="ECO:0000256" key="1">
    <source>
        <dbReference type="ARBA" id="ARBA00007992"/>
    </source>
</evidence>
<organism evidence="6 7">
    <name type="scientific">Aspergillus pseudodeflectus</name>
    <dbReference type="NCBI Taxonomy" id="176178"/>
    <lineage>
        <taxon>Eukaryota</taxon>
        <taxon>Fungi</taxon>
        <taxon>Dikarya</taxon>
        <taxon>Ascomycota</taxon>
        <taxon>Pezizomycotina</taxon>
        <taxon>Eurotiomycetes</taxon>
        <taxon>Eurotiomycetidae</taxon>
        <taxon>Eurotiales</taxon>
        <taxon>Aspergillaceae</taxon>
        <taxon>Aspergillus</taxon>
        <taxon>Aspergillus subgen. Nidulantes</taxon>
    </lineage>
</organism>
<keyword evidence="4" id="KW-0560">Oxidoreductase</keyword>
<evidence type="ECO:0000256" key="4">
    <source>
        <dbReference type="ARBA" id="ARBA00023002"/>
    </source>
</evidence>
<accession>A0ABR4JSH7</accession>
<dbReference type="GeneID" id="98158531"/>
<evidence type="ECO:0000313" key="6">
    <source>
        <dbReference type="EMBL" id="KAL2842995.1"/>
    </source>
</evidence>
<proteinExistence type="inferred from homology"/>
<dbReference type="InterPro" id="IPR036188">
    <property type="entry name" value="FAD/NAD-bd_sf"/>
</dbReference>
<dbReference type="PANTHER" id="PTHR47356:SF2">
    <property type="entry name" value="FAD-BINDING DOMAIN-CONTAINING PROTEIN-RELATED"/>
    <property type="match status" value="1"/>
</dbReference>
<dbReference type="EMBL" id="JBFXLR010000048">
    <property type="protein sequence ID" value="KAL2842995.1"/>
    <property type="molecule type" value="Genomic_DNA"/>
</dbReference>
<feature type="domain" description="FAD-binding" evidence="5">
    <location>
        <begin position="293"/>
        <end position="348"/>
    </location>
</feature>
<name>A0ABR4JSH7_9EURO</name>
<dbReference type="InterPro" id="IPR002938">
    <property type="entry name" value="FAD-bd"/>
</dbReference>
<dbReference type="PANTHER" id="PTHR47356">
    <property type="entry name" value="FAD-DEPENDENT MONOOXYGENASE ASQG-RELATED"/>
    <property type="match status" value="1"/>
</dbReference>
<dbReference type="InterPro" id="IPR050562">
    <property type="entry name" value="FAD_mOase_fung"/>
</dbReference>
<keyword evidence="2" id="KW-0285">Flavoprotein</keyword>
<reference evidence="6 7" key="1">
    <citation type="submission" date="2024-07" db="EMBL/GenBank/DDBJ databases">
        <title>Section-level genome sequencing and comparative genomics of Aspergillus sections Usti and Cavernicolus.</title>
        <authorList>
            <consortium name="Lawrence Berkeley National Laboratory"/>
            <person name="Nybo J.L."/>
            <person name="Vesth T.C."/>
            <person name="Theobald S."/>
            <person name="Frisvad J.C."/>
            <person name="Larsen T.O."/>
            <person name="Kjaerboelling I."/>
            <person name="Rothschild-Mancinelli K."/>
            <person name="Lyhne E.K."/>
            <person name="Kogle M.E."/>
            <person name="Barry K."/>
            <person name="Clum A."/>
            <person name="Na H."/>
            <person name="Ledsgaard L."/>
            <person name="Lin J."/>
            <person name="Lipzen A."/>
            <person name="Kuo A."/>
            <person name="Riley R."/>
            <person name="Mondo S."/>
            <person name="LaButti K."/>
            <person name="Haridas S."/>
            <person name="Pangalinan J."/>
            <person name="Salamov A.A."/>
            <person name="Simmons B.A."/>
            <person name="Magnuson J.K."/>
            <person name="Chen J."/>
            <person name="Drula E."/>
            <person name="Henrissat B."/>
            <person name="Wiebenga A."/>
            <person name="Lubbers R.J."/>
            <person name="Gomes A.C."/>
            <person name="Macurrencykelacurrency M.R."/>
            <person name="Stajich J."/>
            <person name="Grigoriev I.V."/>
            <person name="Mortensen U.H."/>
            <person name="De vries R.P."/>
            <person name="Baker S.E."/>
            <person name="Andersen M.R."/>
        </authorList>
    </citation>
    <scope>NUCLEOTIDE SEQUENCE [LARGE SCALE GENOMIC DNA]</scope>
    <source>
        <strain evidence="6 7">CBS 756.74</strain>
    </source>
</reference>
<evidence type="ECO:0000259" key="5">
    <source>
        <dbReference type="Pfam" id="PF01494"/>
    </source>
</evidence>
<gene>
    <name evidence="6" type="ORF">BJX68DRAFT_257557</name>
</gene>
<keyword evidence="7" id="KW-1185">Reference proteome</keyword>
<dbReference type="RefSeq" id="XP_070895362.1">
    <property type="nucleotide sequence ID" value="XM_071043367.1"/>
</dbReference>
<dbReference type="Pfam" id="PF01494">
    <property type="entry name" value="FAD_binding_3"/>
    <property type="match status" value="2"/>
</dbReference>
<keyword evidence="3" id="KW-0274">FAD</keyword>
<dbReference type="PRINTS" id="PR00420">
    <property type="entry name" value="RNGMNOXGNASE"/>
</dbReference>
<dbReference type="Proteomes" id="UP001610444">
    <property type="component" value="Unassembled WGS sequence"/>
</dbReference>
<evidence type="ECO:0000256" key="2">
    <source>
        <dbReference type="ARBA" id="ARBA00022630"/>
    </source>
</evidence>
<dbReference type="SUPFAM" id="SSF51905">
    <property type="entry name" value="FAD/NAD(P)-binding domain"/>
    <property type="match status" value="1"/>
</dbReference>
<evidence type="ECO:0000313" key="7">
    <source>
        <dbReference type="Proteomes" id="UP001610444"/>
    </source>
</evidence>